<evidence type="ECO:0000313" key="2">
    <source>
        <dbReference type="Proteomes" id="UP001054945"/>
    </source>
</evidence>
<comment type="caution">
    <text evidence="1">The sequence shown here is derived from an EMBL/GenBank/DDBJ whole genome shotgun (WGS) entry which is preliminary data.</text>
</comment>
<dbReference type="Proteomes" id="UP001054945">
    <property type="component" value="Unassembled WGS sequence"/>
</dbReference>
<dbReference type="AlphaFoldDB" id="A0AAV4NLA0"/>
<gene>
    <name evidence="1" type="ORF">CEXT_222871</name>
</gene>
<accession>A0AAV4NLA0</accession>
<evidence type="ECO:0000313" key="1">
    <source>
        <dbReference type="EMBL" id="GIX85562.1"/>
    </source>
</evidence>
<protein>
    <submittedName>
        <fullName evidence="1">Uncharacterized protein</fullName>
    </submittedName>
</protein>
<reference evidence="1 2" key="1">
    <citation type="submission" date="2021-06" db="EMBL/GenBank/DDBJ databases">
        <title>Caerostris extrusa draft genome.</title>
        <authorList>
            <person name="Kono N."/>
            <person name="Arakawa K."/>
        </authorList>
    </citation>
    <scope>NUCLEOTIDE SEQUENCE [LARGE SCALE GENOMIC DNA]</scope>
</reference>
<keyword evidence="2" id="KW-1185">Reference proteome</keyword>
<organism evidence="1 2">
    <name type="scientific">Caerostris extrusa</name>
    <name type="common">Bark spider</name>
    <name type="synonym">Caerostris bankana</name>
    <dbReference type="NCBI Taxonomy" id="172846"/>
    <lineage>
        <taxon>Eukaryota</taxon>
        <taxon>Metazoa</taxon>
        <taxon>Ecdysozoa</taxon>
        <taxon>Arthropoda</taxon>
        <taxon>Chelicerata</taxon>
        <taxon>Arachnida</taxon>
        <taxon>Araneae</taxon>
        <taxon>Araneomorphae</taxon>
        <taxon>Entelegynae</taxon>
        <taxon>Araneoidea</taxon>
        <taxon>Araneidae</taxon>
        <taxon>Caerostris</taxon>
    </lineage>
</organism>
<name>A0AAV4NLA0_CAEEX</name>
<proteinExistence type="predicted"/>
<sequence length="85" mass="10074">MTRVYCFVIPPGYERKYRPRGICSPLFCASVQLVRMRQRPNIIPPIEADTSERQKRYRCPRLASLSLFWQSFAFKGAYKTRRPES</sequence>
<dbReference type="EMBL" id="BPLR01021072">
    <property type="protein sequence ID" value="GIX85562.1"/>
    <property type="molecule type" value="Genomic_DNA"/>
</dbReference>